<sequence>MKEKLLATVVASFMLAGCQQPKSVITAPYVPPEKTSQNVSIVRAQQYQLWDEKVINTRTPLPADTIYANSTRLSLDWDGDAIELLAQLARQRGLQFNYSGVHLPLPLNIHVRDMTFQNLLRIVESQISWRATLHQYPGLLRVEFMPVKAPPGGRR</sequence>
<name>A0A0C5GSV5_KLEPN</name>
<dbReference type="PATRIC" id="fig|573.1921.peg.5851"/>
<proteinExistence type="predicted"/>
<dbReference type="Gene3D" id="3.55.50.60">
    <property type="entry name" value="DotD protein"/>
    <property type="match status" value="1"/>
</dbReference>
<organism evidence="1">
    <name type="scientific">Klebsiella pneumoniae</name>
    <dbReference type="NCBI Taxonomy" id="573"/>
    <lineage>
        <taxon>Bacteria</taxon>
        <taxon>Pseudomonadati</taxon>
        <taxon>Pseudomonadota</taxon>
        <taxon>Gammaproteobacteria</taxon>
        <taxon>Enterobacterales</taxon>
        <taxon>Enterobacteriaceae</taxon>
        <taxon>Klebsiella/Raoultella group</taxon>
        <taxon>Klebsiella</taxon>
        <taxon>Klebsiella pneumoniae complex</taxon>
    </lineage>
</organism>
<dbReference type="InterPro" id="IPR031817">
    <property type="entry name" value="DotD"/>
</dbReference>
<geneLocation type="plasmid" evidence="1">
    <name>pB-3002cz</name>
</geneLocation>
<dbReference type="PROSITE" id="PS51257">
    <property type="entry name" value="PROKAR_LIPOPROTEIN"/>
    <property type="match status" value="1"/>
</dbReference>
<protein>
    <submittedName>
        <fullName evidence="1">TraH</fullName>
    </submittedName>
</protein>
<dbReference type="RefSeq" id="WP_015632424.1">
    <property type="nucleotide sequence ID" value="NZ_CABFWU010000003.1"/>
</dbReference>
<keyword evidence="1" id="KW-0614">Plasmid</keyword>
<reference evidence="1" key="1">
    <citation type="journal article" date="2015" name="Antimicrob. Agents Chemother.">
        <title>Complete nucleotide sequences of two NDM-1-encoding plasmids from the same sequence type 11 Klebsiella pneumoniae strain.</title>
        <authorList>
            <person name="Studentova V."/>
            <person name="Dobiasova H."/>
            <person name="Hedlova D."/>
            <person name="Dolejska M."/>
            <person name="Papagiannitsis C.C."/>
            <person name="Hrabak J."/>
        </authorList>
    </citation>
    <scope>NUCLEOTIDE SEQUENCE</scope>
    <source>
        <strain evidence="1">Kpn-3002cz</strain>
        <plasmid evidence="1">pB-3002cz</plasmid>
    </source>
</reference>
<dbReference type="InterPro" id="IPR038140">
    <property type="entry name" value="DotD_sf"/>
</dbReference>
<dbReference type="AlphaFoldDB" id="A0A0C5GSV5"/>
<dbReference type="EMBL" id="KJ958926">
    <property type="protein sequence ID" value="AJP18457.1"/>
    <property type="molecule type" value="Genomic_DNA"/>
</dbReference>
<evidence type="ECO:0000313" key="1">
    <source>
        <dbReference type="EMBL" id="AJP18457.1"/>
    </source>
</evidence>
<accession>A0A0C5GSV5</accession>
<dbReference type="Pfam" id="PF16816">
    <property type="entry name" value="DotD"/>
    <property type="match status" value="1"/>
</dbReference>